<dbReference type="GO" id="GO:0016301">
    <property type="term" value="F:kinase activity"/>
    <property type="evidence" value="ECO:0007669"/>
    <property type="project" value="UniProtKB-KW"/>
</dbReference>
<protein>
    <submittedName>
        <fullName evidence="1">Adenylate kinase</fullName>
    </submittedName>
</protein>
<dbReference type="SUPFAM" id="SSF52540">
    <property type="entry name" value="P-loop containing nucleoside triphosphate hydrolases"/>
    <property type="match status" value="1"/>
</dbReference>
<dbReference type="Gene3D" id="3.40.50.300">
    <property type="entry name" value="P-loop containing nucleotide triphosphate hydrolases"/>
    <property type="match status" value="1"/>
</dbReference>
<dbReference type="PANTHER" id="PTHR37816">
    <property type="entry name" value="YALI0E33011P"/>
    <property type="match status" value="1"/>
</dbReference>
<evidence type="ECO:0000313" key="1">
    <source>
        <dbReference type="EMBL" id="MBE9030356.1"/>
    </source>
</evidence>
<name>A0A928VP91_9CYAN</name>
<dbReference type="Proteomes" id="UP000625316">
    <property type="component" value="Unassembled WGS sequence"/>
</dbReference>
<proteinExistence type="predicted"/>
<organism evidence="1 2">
    <name type="scientific">Romeriopsis navalis LEGE 11480</name>
    <dbReference type="NCBI Taxonomy" id="2777977"/>
    <lineage>
        <taxon>Bacteria</taxon>
        <taxon>Bacillati</taxon>
        <taxon>Cyanobacteriota</taxon>
        <taxon>Cyanophyceae</taxon>
        <taxon>Leptolyngbyales</taxon>
        <taxon>Leptolyngbyaceae</taxon>
        <taxon>Romeriopsis</taxon>
        <taxon>Romeriopsis navalis</taxon>
    </lineage>
</organism>
<dbReference type="InterPro" id="IPR052922">
    <property type="entry name" value="Cytidylate_Kinase-2"/>
</dbReference>
<comment type="caution">
    <text evidence="1">The sequence shown here is derived from an EMBL/GenBank/DDBJ whole genome shotgun (WGS) entry which is preliminary data.</text>
</comment>
<keyword evidence="1" id="KW-0808">Transferase</keyword>
<dbReference type="RefSeq" id="WP_264325181.1">
    <property type="nucleotide sequence ID" value="NZ_JADEXQ010000034.1"/>
</dbReference>
<dbReference type="PANTHER" id="PTHR37816:SF1">
    <property type="entry name" value="TOXIN"/>
    <property type="match status" value="1"/>
</dbReference>
<dbReference type="AlphaFoldDB" id="A0A928VP91"/>
<dbReference type="EMBL" id="JADEXQ010000034">
    <property type="protein sequence ID" value="MBE9030356.1"/>
    <property type="molecule type" value="Genomic_DNA"/>
</dbReference>
<keyword evidence="2" id="KW-1185">Reference proteome</keyword>
<gene>
    <name evidence="1" type="ORF">IQ266_11500</name>
</gene>
<reference evidence="1" key="1">
    <citation type="submission" date="2020-10" db="EMBL/GenBank/DDBJ databases">
        <authorList>
            <person name="Castelo-Branco R."/>
            <person name="Eusebio N."/>
            <person name="Adriana R."/>
            <person name="Vieira A."/>
            <person name="Brugerolle De Fraissinette N."/>
            <person name="Rezende De Castro R."/>
            <person name="Schneider M.P."/>
            <person name="Vasconcelos V."/>
            <person name="Leao P.N."/>
        </authorList>
    </citation>
    <scope>NUCLEOTIDE SEQUENCE</scope>
    <source>
        <strain evidence="1">LEGE 11480</strain>
    </source>
</reference>
<accession>A0A928VP91</accession>
<keyword evidence="1" id="KW-0418">Kinase</keyword>
<evidence type="ECO:0000313" key="2">
    <source>
        <dbReference type="Proteomes" id="UP000625316"/>
    </source>
</evidence>
<sequence length="178" mass="19951">MKRVAVFGNAGGGKSQLSRQLADLTGLPLHILDKVQFQAGGVPVSPEEYRQAHAAIVAQDTWVIDGFGSLETLWPRLEAADTLVYIDLPLARHFAWVTKRLVMGYFTPPPGWPENTPLLKSSLTSYQVLWLCHQKLTPKYREYVAKASATKQVYHLRSAQQIRDFLATLQTAETPFQT</sequence>
<dbReference type="InterPro" id="IPR027417">
    <property type="entry name" value="P-loop_NTPase"/>
</dbReference>